<evidence type="ECO:0008006" key="3">
    <source>
        <dbReference type="Google" id="ProtNLM"/>
    </source>
</evidence>
<dbReference type="EMBL" id="BSNI01000002">
    <property type="protein sequence ID" value="GLQ16698.1"/>
    <property type="molecule type" value="Genomic_DNA"/>
</dbReference>
<dbReference type="InterPro" id="IPR029055">
    <property type="entry name" value="Ntn_hydrolases_N"/>
</dbReference>
<dbReference type="Proteomes" id="UP001161405">
    <property type="component" value="Unassembled WGS sequence"/>
</dbReference>
<evidence type="ECO:0000313" key="2">
    <source>
        <dbReference type="Proteomes" id="UP001161405"/>
    </source>
</evidence>
<reference evidence="1" key="2">
    <citation type="submission" date="2023-01" db="EMBL/GenBank/DDBJ databases">
        <title>Draft genome sequence of Maritalea porphyrae strain NBRC 107169.</title>
        <authorList>
            <person name="Sun Q."/>
            <person name="Mori K."/>
        </authorList>
    </citation>
    <scope>NUCLEOTIDE SEQUENCE</scope>
    <source>
        <strain evidence="1">NBRC 107169</strain>
    </source>
</reference>
<keyword evidence="2" id="KW-1185">Reference proteome</keyword>
<reference evidence="1" key="1">
    <citation type="journal article" date="2014" name="Int. J. Syst. Evol. Microbiol.">
        <title>Complete genome of a new Firmicutes species belonging to the dominant human colonic microbiota ('Ruminococcus bicirculans') reveals two chromosomes and a selective capacity to utilize plant glucans.</title>
        <authorList>
            <consortium name="NISC Comparative Sequencing Program"/>
            <person name="Wegmann U."/>
            <person name="Louis P."/>
            <person name="Goesmann A."/>
            <person name="Henrissat B."/>
            <person name="Duncan S.H."/>
            <person name="Flint H.J."/>
        </authorList>
    </citation>
    <scope>NUCLEOTIDE SEQUENCE</scope>
    <source>
        <strain evidence="1">NBRC 107169</strain>
    </source>
</reference>
<gene>
    <name evidence="1" type="ORF">GCM10007879_09470</name>
</gene>
<dbReference type="Gene3D" id="3.60.20.10">
    <property type="entry name" value="Glutamine Phosphoribosylpyrophosphate, subunit 1, domain 1"/>
    <property type="match status" value="1"/>
</dbReference>
<accession>A0ABQ5UN33</accession>
<organism evidence="1 2">
    <name type="scientific">Maritalea porphyrae</name>
    <dbReference type="NCBI Taxonomy" id="880732"/>
    <lineage>
        <taxon>Bacteria</taxon>
        <taxon>Pseudomonadati</taxon>
        <taxon>Pseudomonadota</taxon>
        <taxon>Alphaproteobacteria</taxon>
        <taxon>Hyphomicrobiales</taxon>
        <taxon>Devosiaceae</taxon>
        <taxon>Maritalea</taxon>
    </lineage>
</organism>
<evidence type="ECO:0000313" key="1">
    <source>
        <dbReference type="EMBL" id="GLQ16698.1"/>
    </source>
</evidence>
<protein>
    <recommendedName>
        <fullName evidence="3">Proteasome endopeptidase complex</fullName>
    </recommendedName>
</protein>
<name>A0ABQ5UN33_9HYPH</name>
<comment type="caution">
    <text evidence="1">The sequence shown here is derived from an EMBL/GenBank/DDBJ whole genome shotgun (WGS) entry which is preliminary data.</text>
</comment>
<dbReference type="InterPro" id="IPR001353">
    <property type="entry name" value="Proteasome_sua/b"/>
</dbReference>
<dbReference type="RefSeq" id="WP_284362399.1">
    <property type="nucleotide sequence ID" value="NZ_BSNI01000002.1"/>
</dbReference>
<dbReference type="Pfam" id="PF00227">
    <property type="entry name" value="Proteasome"/>
    <property type="match status" value="1"/>
</dbReference>
<dbReference type="SUPFAM" id="SSF56235">
    <property type="entry name" value="N-terminal nucleophile aminohydrolases (Ntn hydrolases)"/>
    <property type="match status" value="1"/>
</dbReference>
<sequence>MSIVFGAIVKGKLAIGCDSGSSAGNLVYPASEKSSWQKIHQIGPAFIGHVGNPVYHTVLDNLALHHSELFDFSDRVSIHRSFDRMQALLVNDYGLRPQGDDFAGSGLYLLIAVNGKLYSVGTERGVDEYKRFWAIGSGDQIALGAAEASYAGAKSAKQLVQDVITIACKYDLHSMEPMQILEL</sequence>
<proteinExistence type="predicted"/>